<dbReference type="SUPFAM" id="SSF52540">
    <property type="entry name" value="P-loop containing nucleoside triphosphate hydrolases"/>
    <property type="match status" value="1"/>
</dbReference>
<dbReference type="PANTHER" id="PTHR13696">
    <property type="entry name" value="P-LOOP CONTAINING NUCLEOSIDE TRIPHOSPHATE HYDROLASE"/>
    <property type="match status" value="1"/>
</dbReference>
<dbReference type="PIRSF" id="PIRSF009320">
    <property type="entry name" value="Nuc_binding_HP_1000"/>
    <property type="match status" value="1"/>
</dbReference>
<dbReference type="Proteomes" id="UP000059074">
    <property type="component" value="Unassembled WGS sequence"/>
</dbReference>
<evidence type="ECO:0000313" key="3">
    <source>
        <dbReference type="Proteomes" id="UP000059074"/>
    </source>
</evidence>
<organism evidence="2 3">
    <name type="scientific">Hyphomicrobium sulfonivorans</name>
    <dbReference type="NCBI Taxonomy" id="121290"/>
    <lineage>
        <taxon>Bacteria</taxon>
        <taxon>Pseudomonadati</taxon>
        <taxon>Pseudomonadota</taxon>
        <taxon>Alphaproteobacteria</taxon>
        <taxon>Hyphomicrobiales</taxon>
        <taxon>Hyphomicrobiaceae</taxon>
        <taxon>Hyphomicrobium</taxon>
    </lineage>
</organism>
<evidence type="ECO:0000259" key="1">
    <source>
        <dbReference type="Pfam" id="PF01656"/>
    </source>
</evidence>
<dbReference type="InterPro" id="IPR050678">
    <property type="entry name" value="DNA_Partitioning_ATPase"/>
</dbReference>
<feature type="domain" description="CobQ/CobB/MinD/ParA nucleotide binding" evidence="1">
    <location>
        <begin position="4"/>
        <end position="179"/>
    </location>
</feature>
<dbReference type="OrthoDB" id="9804460at2"/>
<gene>
    <name evidence="2" type="ORF">APY04_3100</name>
</gene>
<dbReference type="RefSeq" id="WP_068464219.1">
    <property type="nucleotide sequence ID" value="NZ_LMTR01000084.1"/>
</dbReference>
<protein>
    <recommendedName>
        <fullName evidence="1">CobQ/CobB/MinD/ParA nucleotide binding domain-containing protein</fullName>
    </recommendedName>
</protein>
<dbReference type="Gene3D" id="3.40.50.300">
    <property type="entry name" value="P-loop containing nucleotide triphosphate hydrolases"/>
    <property type="match status" value="1"/>
</dbReference>
<name>A0A120CTN3_HYPSL</name>
<dbReference type="InterPro" id="IPR002586">
    <property type="entry name" value="CobQ/CobB/MinD/ParA_Nub-bd_dom"/>
</dbReference>
<evidence type="ECO:0000313" key="2">
    <source>
        <dbReference type="EMBL" id="KWT64860.1"/>
    </source>
</evidence>
<dbReference type="AlphaFoldDB" id="A0A120CTN3"/>
<reference evidence="2 3" key="1">
    <citation type="submission" date="2015-10" db="EMBL/GenBank/DDBJ databases">
        <title>Transcriptomic analysis of a linuron degrading triple-species bacterial consortium.</title>
        <authorList>
            <person name="Albers P."/>
        </authorList>
    </citation>
    <scope>NUCLEOTIDE SEQUENCE [LARGE SCALE GENOMIC DNA]</scope>
    <source>
        <strain evidence="2 3">WDL6</strain>
    </source>
</reference>
<keyword evidence="3" id="KW-1185">Reference proteome</keyword>
<dbReference type="PATRIC" id="fig|121290.4.peg.949"/>
<dbReference type="InterPro" id="IPR027417">
    <property type="entry name" value="P-loop_NTPase"/>
</dbReference>
<dbReference type="Pfam" id="PF01656">
    <property type="entry name" value="CbiA"/>
    <property type="match status" value="1"/>
</dbReference>
<accession>A0A120CTN3</accession>
<dbReference type="EMBL" id="LMTR01000084">
    <property type="protein sequence ID" value="KWT64860.1"/>
    <property type="molecule type" value="Genomic_DNA"/>
</dbReference>
<dbReference type="PANTHER" id="PTHR13696:SF96">
    <property type="entry name" value="COBQ_COBB_MIND_PARA NUCLEOTIDE BINDING DOMAIN-CONTAINING PROTEIN"/>
    <property type="match status" value="1"/>
</dbReference>
<dbReference type="CDD" id="cd02042">
    <property type="entry name" value="ParAB_family"/>
    <property type="match status" value="1"/>
</dbReference>
<sequence>MKAIALASLKGGVGKSTLAAALAVRAAQDGLRVALVDLDPQESLADWFGRRADRAGLTLFHNADLASDAIEALHQTEAPDLVIFDTPPAFVPTVADAIATADLSVIPLRPGALDLIGSEGAVQLATEAGRPYLCVFNDVDTRWKGLASARDYLEGAGVPVAGAAVAHRSAFMVAMASGKTGAEGSDKRAAEEIDALWSEVKAALAKGGRR</sequence>
<proteinExistence type="predicted"/>
<dbReference type="STRING" id="121290.APY04_3100"/>
<comment type="caution">
    <text evidence="2">The sequence shown here is derived from an EMBL/GenBank/DDBJ whole genome shotgun (WGS) entry which is preliminary data.</text>
</comment>